<evidence type="ECO:0000313" key="1">
    <source>
        <dbReference type="EMBL" id="RJE82081.1"/>
    </source>
</evidence>
<name>A0A418SMB5_9RHOB</name>
<proteinExistence type="predicted"/>
<dbReference type="RefSeq" id="WP_119751974.1">
    <property type="nucleotide sequence ID" value="NZ_QZCG01000020.1"/>
</dbReference>
<dbReference type="SUPFAM" id="SSF54593">
    <property type="entry name" value="Glyoxalase/Bleomycin resistance protein/Dihydroxybiphenyl dioxygenase"/>
    <property type="match status" value="1"/>
</dbReference>
<keyword evidence="2" id="KW-1185">Reference proteome</keyword>
<dbReference type="Proteomes" id="UP000284202">
    <property type="component" value="Unassembled WGS sequence"/>
</dbReference>
<dbReference type="InterPro" id="IPR029068">
    <property type="entry name" value="Glyas_Bleomycin-R_OHBP_Dase"/>
</dbReference>
<evidence type="ECO:0000313" key="2">
    <source>
        <dbReference type="Proteomes" id="UP000284202"/>
    </source>
</evidence>
<protein>
    <submittedName>
        <fullName evidence="1">Uncharacterized protein</fullName>
    </submittedName>
</protein>
<dbReference type="AlphaFoldDB" id="A0A418SMB5"/>
<gene>
    <name evidence="1" type="ORF">D3P04_21730</name>
</gene>
<dbReference type="EMBL" id="QZCG01000020">
    <property type="protein sequence ID" value="RJE82081.1"/>
    <property type="molecule type" value="Genomic_DNA"/>
</dbReference>
<sequence length="113" mass="12657">MKQPKAIAQKPVLHHVTPRTTRLQEIIDWYEAVVGHAPNFTFEGAAWTTNDTANHRIAFPTTPGVKDDPDKITHSGILHLMEVVRTEYMSARIPAPGKRLPAICVAPRPNPFR</sequence>
<accession>A0A418SMB5</accession>
<comment type="caution">
    <text evidence="1">The sequence shown here is derived from an EMBL/GenBank/DDBJ whole genome shotgun (WGS) entry which is preliminary data.</text>
</comment>
<reference evidence="2" key="1">
    <citation type="submission" date="2018-09" db="EMBL/GenBank/DDBJ databases">
        <title>Acidovorax cavernicola nov. sp. isolated from Gruta de las Maravillas (Aracena, Spain).</title>
        <authorList>
            <person name="Jurado V."/>
            <person name="Gutierrez-Patricio S."/>
            <person name="Gonzalez-Pimentel J.L."/>
            <person name="Miller A.Z."/>
            <person name="Laiz L."/>
            <person name="Saiz-Jimenez C."/>
        </authorList>
    </citation>
    <scope>NUCLEOTIDE SEQUENCE [LARGE SCALE GENOMIC DNA]</scope>
    <source>
        <strain evidence="2">1011MAR3C25</strain>
    </source>
</reference>
<dbReference type="OrthoDB" id="5243302at2"/>
<organism evidence="1 2">
    <name type="scientific">Paracoccus onubensis</name>
    <dbReference type="NCBI Taxonomy" id="1675788"/>
    <lineage>
        <taxon>Bacteria</taxon>
        <taxon>Pseudomonadati</taxon>
        <taxon>Pseudomonadota</taxon>
        <taxon>Alphaproteobacteria</taxon>
        <taxon>Rhodobacterales</taxon>
        <taxon>Paracoccaceae</taxon>
        <taxon>Paracoccus</taxon>
    </lineage>
</organism>